<dbReference type="EMBL" id="CP000561">
    <property type="protein sequence ID" value="ABO09060.1"/>
    <property type="molecule type" value="Genomic_DNA"/>
</dbReference>
<keyword evidence="5 7" id="KW-1133">Transmembrane helix</keyword>
<feature type="transmembrane region" description="Helical" evidence="7">
    <location>
        <begin position="358"/>
        <end position="386"/>
    </location>
</feature>
<dbReference type="Proteomes" id="UP000001431">
    <property type="component" value="Chromosome"/>
</dbReference>
<keyword evidence="10" id="KW-1185">Reference proteome</keyword>
<evidence type="ECO:0000256" key="7">
    <source>
        <dbReference type="SAM" id="Phobius"/>
    </source>
</evidence>
<dbReference type="PANTHER" id="PTHR33406">
    <property type="entry name" value="MEMBRANE PROTEIN MJ1562-RELATED"/>
    <property type="match status" value="1"/>
</dbReference>
<dbReference type="KEGG" id="pcl:Pcal_1643"/>
<feature type="transmembrane region" description="Helical" evidence="7">
    <location>
        <begin position="398"/>
        <end position="421"/>
    </location>
</feature>
<feature type="transmembrane region" description="Helical" evidence="7">
    <location>
        <begin position="776"/>
        <end position="799"/>
    </location>
</feature>
<keyword evidence="6 7" id="KW-0472">Membrane</keyword>
<evidence type="ECO:0000313" key="10">
    <source>
        <dbReference type="Proteomes" id="UP000001431"/>
    </source>
</evidence>
<feature type="transmembrane region" description="Helical" evidence="7">
    <location>
        <begin position="811"/>
        <end position="835"/>
    </location>
</feature>
<dbReference type="InterPro" id="IPR004869">
    <property type="entry name" value="MMPL_dom"/>
</dbReference>
<protein>
    <submittedName>
        <fullName evidence="9">Membrane protein, putative</fullName>
    </submittedName>
</protein>
<dbReference type="AlphaFoldDB" id="A3MWP3"/>
<feature type="domain" description="SSD" evidence="8">
    <location>
        <begin position="320"/>
        <end position="501"/>
    </location>
</feature>
<comment type="similarity">
    <text evidence="2">Belongs to the resistance-nodulation-cell division (RND) (TC 2.A.6) family. MmpL subfamily.</text>
</comment>
<evidence type="ECO:0000256" key="1">
    <source>
        <dbReference type="ARBA" id="ARBA00004651"/>
    </source>
</evidence>
<dbReference type="Gene3D" id="1.20.1640.10">
    <property type="entry name" value="Multidrug efflux transporter AcrB transmembrane domain"/>
    <property type="match status" value="2"/>
</dbReference>
<dbReference type="GO" id="GO:0005886">
    <property type="term" value="C:plasma membrane"/>
    <property type="evidence" value="ECO:0007669"/>
    <property type="project" value="UniProtKB-SubCell"/>
</dbReference>
<dbReference type="HOGENOM" id="CLU_313455_0_0_2"/>
<dbReference type="InterPro" id="IPR000731">
    <property type="entry name" value="SSD"/>
</dbReference>
<evidence type="ECO:0000256" key="5">
    <source>
        <dbReference type="ARBA" id="ARBA00022989"/>
    </source>
</evidence>
<evidence type="ECO:0000256" key="6">
    <source>
        <dbReference type="ARBA" id="ARBA00023136"/>
    </source>
</evidence>
<dbReference type="PANTHER" id="PTHR33406:SF6">
    <property type="entry name" value="MEMBRANE PROTEIN YDGH-RELATED"/>
    <property type="match status" value="1"/>
</dbReference>
<keyword evidence="4 7" id="KW-0812">Transmembrane</keyword>
<evidence type="ECO:0000256" key="4">
    <source>
        <dbReference type="ARBA" id="ARBA00022692"/>
    </source>
</evidence>
<organism evidence="9 10">
    <name type="scientific">Pyrobaculum calidifontis (strain DSM 21063 / JCM 11548 / VA1)</name>
    <dbReference type="NCBI Taxonomy" id="410359"/>
    <lineage>
        <taxon>Archaea</taxon>
        <taxon>Thermoproteota</taxon>
        <taxon>Thermoprotei</taxon>
        <taxon>Thermoproteales</taxon>
        <taxon>Thermoproteaceae</taxon>
        <taxon>Pyrobaculum</taxon>
    </lineage>
</organism>
<evidence type="ECO:0000259" key="8">
    <source>
        <dbReference type="PROSITE" id="PS50156"/>
    </source>
</evidence>
<evidence type="ECO:0000256" key="3">
    <source>
        <dbReference type="ARBA" id="ARBA00022475"/>
    </source>
</evidence>
<dbReference type="Pfam" id="PF03176">
    <property type="entry name" value="MMPL"/>
    <property type="match status" value="2"/>
</dbReference>
<feature type="transmembrane region" description="Helical" evidence="7">
    <location>
        <begin position="703"/>
        <end position="722"/>
    </location>
</feature>
<dbReference type="eggNOG" id="arCOG02175">
    <property type="taxonomic scope" value="Archaea"/>
</dbReference>
<feature type="transmembrane region" description="Helical" evidence="7">
    <location>
        <begin position="535"/>
        <end position="556"/>
    </location>
</feature>
<sequence length="866" mass="94866">MAAAVALLILYVYLALHSPNVFSVLVYDESKLTPPDVEPKLVDSIVKQKNGSGVNTVPVVIFGPFLEDKARNLTKLFPNSTTPWTILDKALDIYWRRIKATVENATVAFRDVAVAVANATGETCSELKKLVQGYTEARERARELLLATYGVAALGKAVDNKTEEFLKKYREYVAVYDVDVAVRLAAEEVYGVNASRLLANVTWRTWASEGAVENVTEAILSTALNKTLIQLAREVATVGVEKYVYVSTVNKAPPVLRPYLSYLVCNGDVDRAVELFRADLLRNITAQYPPPTLDTQKLASQLVYRGKYALAFVKATEDKPVIPLALGVPVSMAYIMDSFREIVTQDVSSIDKTTATSLLVVLLAVMGTLAAPLVIVSTVGLTYLAVLGFLEQISSFQGIYYLVVYMAAPVVFAIGVDYMLLMTSRYGEERATGKSKREAIDVVVKYARRAIAASAAVVATSLGSFALSTLPFMQSIGIGYIITTAFVVASVFVVFPAILYVLGDKIFWPRKKVVGHTGRSRLMAKAVDLALRRPLAVAAVALAATLVSFIFLTTTLKITTDPVVAMPETQHKKALEIATKYFSNITAISTTYVVMREPPPPQVLATVEGLPHYVNHTVEKIGDWYVINVRLSVEDTSDELLKVYQLLKPLKDQYGALIGGAASWKNVVFNEIYVRFWNFQVYVVIVAVFVILAVLLKSFLIPLRLIATVLMSIAWSLALEVLLFQELAGQPTYWLVPIILFAFLMAVGTDYDIFIIARIREELEKGLGEREAIKRAIVTTGPVITGAALILATAFSTLLLSQLTLLRQVGFTIAFAALVDAFVIRPLVVPALIVLAGKYNWLWVTGYSVKVINPELGGGRGPSPLD</sequence>
<dbReference type="PROSITE" id="PS50156">
    <property type="entry name" value="SSD"/>
    <property type="match status" value="2"/>
</dbReference>
<feature type="transmembrane region" description="Helical" evidence="7">
    <location>
        <begin position="734"/>
        <end position="755"/>
    </location>
</feature>
<gene>
    <name evidence="9" type="ordered locus">Pcal_1643</name>
</gene>
<comment type="subcellular location">
    <subcellularLocation>
        <location evidence="1">Cell membrane</location>
        <topology evidence="1">Multi-pass membrane protein</topology>
    </subcellularLocation>
</comment>
<feature type="domain" description="SSD" evidence="8">
    <location>
        <begin position="706"/>
        <end position="835"/>
    </location>
</feature>
<feature type="transmembrane region" description="Helical" evidence="7">
    <location>
        <begin position="478"/>
        <end position="502"/>
    </location>
</feature>
<accession>A3MWP3</accession>
<dbReference type="SUPFAM" id="SSF82866">
    <property type="entry name" value="Multidrug efflux transporter AcrB transmembrane domain"/>
    <property type="match status" value="2"/>
</dbReference>
<name>A3MWP3_PYRCJ</name>
<evidence type="ECO:0000313" key="9">
    <source>
        <dbReference type="EMBL" id="ABO09060.1"/>
    </source>
</evidence>
<feature type="transmembrane region" description="Helical" evidence="7">
    <location>
        <begin position="450"/>
        <end position="472"/>
    </location>
</feature>
<feature type="transmembrane region" description="Helical" evidence="7">
    <location>
        <begin position="679"/>
        <end position="696"/>
    </location>
</feature>
<reference evidence="9" key="1">
    <citation type="submission" date="2007-02" db="EMBL/GenBank/DDBJ databases">
        <title>Complete sequence of Pyrobaculum calidifontis JCM 11548.</title>
        <authorList>
            <consortium name="US DOE Joint Genome Institute"/>
            <person name="Copeland A."/>
            <person name="Lucas S."/>
            <person name="Lapidus A."/>
            <person name="Barry K."/>
            <person name="Glavina del Rio T."/>
            <person name="Dalin E."/>
            <person name="Tice H."/>
            <person name="Pitluck S."/>
            <person name="Chain P."/>
            <person name="Malfatti S."/>
            <person name="Shin M."/>
            <person name="Vergez L."/>
            <person name="Schmutz J."/>
            <person name="Larimer F."/>
            <person name="Land M."/>
            <person name="Hauser L."/>
            <person name="Kyrpides N."/>
            <person name="Mikhailova N."/>
            <person name="Cozen A.E."/>
            <person name="Fitz-Gibbon S.T."/>
            <person name="House C.H."/>
            <person name="Saltikov C."/>
            <person name="Lowe T.M."/>
            <person name="Richardson P."/>
        </authorList>
    </citation>
    <scope>NUCLEOTIDE SEQUENCE [LARGE SCALE GENOMIC DNA]</scope>
    <source>
        <strain evidence="9">JCM 11548</strain>
    </source>
</reference>
<keyword evidence="3" id="KW-1003">Cell membrane</keyword>
<dbReference type="STRING" id="410359.Pcal_1643"/>
<evidence type="ECO:0000256" key="2">
    <source>
        <dbReference type="ARBA" id="ARBA00010157"/>
    </source>
</evidence>
<dbReference type="InterPro" id="IPR050545">
    <property type="entry name" value="Mycobact_MmpL"/>
</dbReference>
<proteinExistence type="inferred from homology"/>